<sequence>MIGTAEDDLRITEIALKNLEFSDQGHHKDIIAFLLQKINDLKEELKHAKPTTAVNVPPVNLLKPPSHFLPLSLPITNPSLAYAIGTSISTPHPPTIDLTMSKPHYAKTS</sequence>
<keyword evidence="2" id="KW-1185">Reference proteome</keyword>
<evidence type="ECO:0000313" key="1">
    <source>
        <dbReference type="EMBL" id="KAJ8546529.1"/>
    </source>
</evidence>
<evidence type="ECO:0000313" key="2">
    <source>
        <dbReference type="Proteomes" id="UP001152561"/>
    </source>
</evidence>
<comment type="caution">
    <text evidence="1">The sequence shown here is derived from an EMBL/GenBank/DDBJ whole genome shotgun (WGS) entry which is preliminary data.</text>
</comment>
<accession>A0A9Q1M0L1</accession>
<dbReference type="Proteomes" id="UP001152561">
    <property type="component" value="Unassembled WGS sequence"/>
</dbReference>
<name>A0A9Q1M0L1_9SOLA</name>
<gene>
    <name evidence="1" type="ORF">K7X08_032406</name>
</gene>
<protein>
    <submittedName>
        <fullName evidence="1">Uncharacterized protein</fullName>
    </submittedName>
</protein>
<proteinExistence type="predicted"/>
<organism evidence="1 2">
    <name type="scientific">Anisodus acutangulus</name>
    <dbReference type="NCBI Taxonomy" id="402998"/>
    <lineage>
        <taxon>Eukaryota</taxon>
        <taxon>Viridiplantae</taxon>
        <taxon>Streptophyta</taxon>
        <taxon>Embryophyta</taxon>
        <taxon>Tracheophyta</taxon>
        <taxon>Spermatophyta</taxon>
        <taxon>Magnoliopsida</taxon>
        <taxon>eudicotyledons</taxon>
        <taxon>Gunneridae</taxon>
        <taxon>Pentapetalae</taxon>
        <taxon>asterids</taxon>
        <taxon>lamiids</taxon>
        <taxon>Solanales</taxon>
        <taxon>Solanaceae</taxon>
        <taxon>Solanoideae</taxon>
        <taxon>Hyoscyameae</taxon>
        <taxon>Anisodus</taxon>
    </lineage>
</organism>
<reference evidence="2" key="1">
    <citation type="journal article" date="2023" name="Proc. Natl. Acad. Sci. U.S.A.">
        <title>Genomic and structural basis for evolution of tropane alkaloid biosynthesis.</title>
        <authorList>
            <person name="Wanga Y.-J."/>
            <person name="Taina T."/>
            <person name="Yua J.-Y."/>
            <person name="Lia J."/>
            <person name="Xua B."/>
            <person name="Chenc J."/>
            <person name="D'Auriad J.C."/>
            <person name="Huanga J.-P."/>
            <person name="Huanga S.-X."/>
        </authorList>
    </citation>
    <scope>NUCLEOTIDE SEQUENCE [LARGE SCALE GENOMIC DNA]</scope>
    <source>
        <strain evidence="2">cv. KIB-2019</strain>
    </source>
</reference>
<dbReference type="EMBL" id="JAJAGQ010000013">
    <property type="protein sequence ID" value="KAJ8546529.1"/>
    <property type="molecule type" value="Genomic_DNA"/>
</dbReference>
<dbReference type="AlphaFoldDB" id="A0A9Q1M0L1"/>